<dbReference type="PANTHER" id="PTHR24286:SF209">
    <property type="entry name" value="BETA-AMYRIN 28-OXIDASE-LIKE"/>
    <property type="match status" value="1"/>
</dbReference>
<dbReference type="InterPro" id="IPR001128">
    <property type="entry name" value="Cyt_P450"/>
</dbReference>
<reference evidence="12 13" key="1">
    <citation type="submission" date="2020-10" db="EMBL/GenBank/DDBJ databases">
        <title>Plant Genome Project.</title>
        <authorList>
            <person name="Zhang R.-G."/>
        </authorList>
    </citation>
    <scope>NUCLEOTIDE SEQUENCE [LARGE SCALE GENOMIC DNA]</scope>
    <source>
        <strain evidence="12">FAFU-HL-1</strain>
        <tissue evidence="12">Leaf</tissue>
    </source>
</reference>
<dbReference type="Proteomes" id="UP000657918">
    <property type="component" value="Unassembled WGS sequence"/>
</dbReference>
<organism evidence="12 13">
    <name type="scientific">Salix dunnii</name>
    <dbReference type="NCBI Taxonomy" id="1413687"/>
    <lineage>
        <taxon>Eukaryota</taxon>
        <taxon>Viridiplantae</taxon>
        <taxon>Streptophyta</taxon>
        <taxon>Embryophyta</taxon>
        <taxon>Tracheophyta</taxon>
        <taxon>Spermatophyta</taxon>
        <taxon>Magnoliopsida</taxon>
        <taxon>eudicotyledons</taxon>
        <taxon>Gunneridae</taxon>
        <taxon>Pentapetalae</taxon>
        <taxon>rosids</taxon>
        <taxon>fabids</taxon>
        <taxon>Malpighiales</taxon>
        <taxon>Salicaceae</taxon>
        <taxon>Saliceae</taxon>
        <taxon>Salix</taxon>
    </lineage>
</organism>
<keyword evidence="11" id="KW-0472">Membrane</keyword>
<dbReference type="InterPro" id="IPR017972">
    <property type="entry name" value="Cyt_P450_CS"/>
</dbReference>
<keyword evidence="8 9" id="KW-0408">Iron</keyword>
<comment type="cofactor">
    <cofactor evidence="1 9">
        <name>heme</name>
        <dbReference type="ChEBI" id="CHEBI:30413"/>
    </cofactor>
</comment>
<keyword evidence="6 11" id="KW-1133">Transmembrane helix</keyword>
<dbReference type="PANTHER" id="PTHR24286">
    <property type="entry name" value="CYTOCHROME P450 26"/>
    <property type="match status" value="1"/>
</dbReference>
<dbReference type="GO" id="GO:0004497">
    <property type="term" value="F:monooxygenase activity"/>
    <property type="evidence" value="ECO:0007669"/>
    <property type="project" value="UniProtKB-KW"/>
</dbReference>
<evidence type="ECO:0000256" key="8">
    <source>
        <dbReference type="ARBA" id="ARBA00023004"/>
    </source>
</evidence>
<dbReference type="PRINTS" id="PR00385">
    <property type="entry name" value="P450"/>
</dbReference>
<dbReference type="OrthoDB" id="3945418at2759"/>
<evidence type="ECO:0000256" key="11">
    <source>
        <dbReference type="SAM" id="Phobius"/>
    </source>
</evidence>
<evidence type="ECO:0000256" key="9">
    <source>
        <dbReference type="PIRSR" id="PIRSR602401-1"/>
    </source>
</evidence>
<evidence type="ECO:0000256" key="2">
    <source>
        <dbReference type="ARBA" id="ARBA00004167"/>
    </source>
</evidence>
<evidence type="ECO:0000256" key="10">
    <source>
        <dbReference type="RuleBase" id="RU000461"/>
    </source>
</evidence>
<evidence type="ECO:0000313" key="13">
    <source>
        <dbReference type="Proteomes" id="UP000657918"/>
    </source>
</evidence>
<evidence type="ECO:0000256" key="3">
    <source>
        <dbReference type="ARBA" id="ARBA00010617"/>
    </source>
</evidence>
<dbReference type="GO" id="GO:0020037">
    <property type="term" value="F:heme binding"/>
    <property type="evidence" value="ECO:0007669"/>
    <property type="project" value="InterPro"/>
</dbReference>
<evidence type="ECO:0000256" key="1">
    <source>
        <dbReference type="ARBA" id="ARBA00001971"/>
    </source>
</evidence>
<sequence>MKDCFIFHTWFLVTISGFFHKQNNSMQFTMFSTPILVGGLFLLSYYVIIKTFKERLFPNPHLPPGSLGWPFIGETFEYQRTGVAGQHQRFARDRMEKYDPQVFKTSLLGETMIVFCGPAGNRFLFRNESKLVKIWWPSSVKRLLKSSLLNMNGDEAKRMRRVLLTFLDPYALERNIERMDLATQNHIRTCWEGKQEVKVHPTINIYTFEMACRMFTSIEDCGHILKLAAQFDIFLKGVISFAISIPGTRFHCAVKAADAIREELRLLARQRREALDKKMVSPTQDLLSHLLVTSYASGKFLSELEIVDNILLLLFASHDTTTSAITCVMKYLAELPEVYRMVLKEQIDIAKSKEPGVLLKWEDLQKMRYSSNVVSEVMRLLPPVRGGFREAVADFTYAGYTIPKGSKLIWDTGSTHMDPILFPEAEDFDVSRFEGAGPAPNSYVPFGGGPRMCMGTVYARAQILVFLHNIVKRFEWDLSTPDEKLVYDPVITPSQGSCRFPLYNPQSKLATFIKKLMELYANGKFLSKSEILDSMLLFLFASHETDTSVITRIFWKCTKCFGKSRLVLLSSENEILMECDLPGSELMPPMRVSRKFDRIAVNSLAYPVIKKQFTFLFILFDFPVKKITYHRLYPKKNPDNKPTMANHIKFFRYWS</sequence>
<keyword evidence="10" id="KW-0503">Monooxygenase</keyword>
<dbReference type="FunFam" id="1.10.630.10:FF:000022">
    <property type="entry name" value="Taxadiene 5-alpha hydroxylase"/>
    <property type="match status" value="1"/>
</dbReference>
<dbReference type="CDD" id="cd11043">
    <property type="entry name" value="CYP90-like"/>
    <property type="match status" value="1"/>
</dbReference>
<name>A0A835TH39_9ROSI</name>
<accession>A0A835TH39</accession>
<evidence type="ECO:0000313" key="12">
    <source>
        <dbReference type="EMBL" id="KAF9686522.1"/>
    </source>
</evidence>
<keyword evidence="4 11" id="KW-0812">Transmembrane</keyword>
<keyword evidence="13" id="KW-1185">Reference proteome</keyword>
<dbReference type="InterPro" id="IPR036396">
    <property type="entry name" value="Cyt_P450_sf"/>
</dbReference>
<dbReference type="GO" id="GO:0016020">
    <property type="term" value="C:membrane"/>
    <property type="evidence" value="ECO:0007669"/>
    <property type="project" value="UniProtKB-SubCell"/>
</dbReference>
<evidence type="ECO:0000256" key="4">
    <source>
        <dbReference type="ARBA" id="ARBA00022692"/>
    </source>
</evidence>
<dbReference type="AlphaFoldDB" id="A0A835TH39"/>
<keyword evidence="5 9" id="KW-0479">Metal-binding</keyword>
<evidence type="ECO:0000256" key="6">
    <source>
        <dbReference type="ARBA" id="ARBA00022989"/>
    </source>
</evidence>
<gene>
    <name evidence="12" type="ORF">SADUNF_Sadunf03G0167300</name>
</gene>
<evidence type="ECO:0000256" key="7">
    <source>
        <dbReference type="ARBA" id="ARBA00023002"/>
    </source>
</evidence>
<comment type="caution">
    <text evidence="12">The sequence shown here is derived from an EMBL/GenBank/DDBJ whole genome shotgun (WGS) entry which is preliminary data.</text>
</comment>
<evidence type="ECO:0008006" key="14">
    <source>
        <dbReference type="Google" id="ProtNLM"/>
    </source>
</evidence>
<keyword evidence="7 10" id="KW-0560">Oxidoreductase</keyword>
<keyword evidence="9 10" id="KW-0349">Heme</keyword>
<feature type="binding site" description="axial binding residue" evidence="9">
    <location>
        <position position="453"/>
    </location>
    <ligand>
        <name>heme</name>
        <dbReference type="ChEBI" id="CHEBI:30413"/>
    </ligand>
    <ligandPart>
        <name>Fe</name>
        <dbReference type="ChEBI" id="CHEBI:18248"/>
    </ligandPart>
</feature>
<proteinExistence type="inferred from homology"/>
<dbReference type="PRINTS" id="PR00463">
    <property type="entry name" value="EP450I"/>
</dbReference>
<protein>
    <recommendedName>
        <fullName evidence="14">Cytochrome P450</fullName>
    </recommendedName>
</protein>
<dbReference type="InterPro" id="IPR002401">
    <property type="entry name" value="Cyt_P450_E_grp-I"/>
</dbReference>
<dbReference type="GO" id="GO:0016705">
    <property type="term" value="F:oxidoreductase activity, acting on paired donors, with incorporation or reduction of molecular oxygen"/>
    <property type="evidence" value="ECO:0007669"/>
    <property type="project" value="InterPro"/>
</dbReference>
<dbReference type="SUPFAM" id="SSF48264">
    <property type="entry name" value="Cytochrome P450"/>
    <property type="match status" value="1"/>
</dbReference>
<dbReference type="Pfam" id="PF00067">
    <property type="entry name" value="p450"/>
    <property type="match status" value="1"/>
</dbReference>
<feature type="transmembrane region" description="Helical" evidence="11">
    <location>
        <begin position="28"/>
        <end position="48"/>
    </location>
</feature>
<comment type="subcellular location">
    <subcellularLocation>
        <location evidence="2">Membrane</location>
        <topology evidence="2">Single-pass membrane protein</topology>
    </subcellularLocation>
</comment>
<dbReference type="GO" id="GO:0016125">
    <property type="term" value="P:sterol metabolic process"/>
    <property type="evidence" value="ECO:0007669"/>
    <property type="project" value="TreeGrafter"/>
</dbReference>
<evidence type="ECO:0000256" key="5">
    <source>
        <dbReference type="ARBA" id="ARBA00022723"/>
    </source>
</evidence>
<comment type="similarity">
    <text evidence="3 10">Belongs to the cytochrome P450 family.</text>
</comment>
<dbReference type="EMBL" id="JADGMS010000003">
    <property type="protein sequence ID" value="KAF9686522.1"/>
    <property type="molecule type" value="Genomic_DNA"/>
</dbReference>
<dbReference type="GO" id="GO:0005506">
    <property type="term" value="F:iron ion binding"/>
    <property type="evidence" value="ECO:0007669"/>
    <property type="project" value="InterPro"/>
</dbReference>
<dbReference type="PROSITE" id="PS00086">
    <property type="entry name" value="CYTOCHROME_P450"/>
    <property type="match status" value="1"/>
</dbReference>
<dbReference type="Gene3D" id="1.10.630.10">
    <property type="entry name" value="Cytochrome P450"/>
    <property type="match status" value="1"/>
</dbReference>